<gene>
    <name evidence="2" type="ORF">I5R27_14225</name>
</gene>
<dbReference type="AlphaFoldDB" id="A0A9Q6VII1"/>
<dbReference type="RefSeq" id="WP_196882380.1">
    <property type="nucleotide sequence ID" value="NZ_CP065202.1"/>
</dbReference>
<feature type="compositionally biased region" description="Polar residues" evidence="1">
    <location>
        <begin position="1"/>
        <end position="23"/>
    </location>
</feature>
<organism evidence="2 3">
    <name type="scientific">Pseudomonas fragi</name>
    <dbReference type="NCBI Taxonomy" id="296"/>
    <lineage>
        <taxon>Bacteria</taxon>
        <taxon>Pseudomonadati</taxon>
        <taxon>Pseudomonadota</taxon>
        <taxon>Gammaproteobacteria</taxon>
        <taxon>Pseudomonadales</taxon>
        <taxon>Pseudomonadaceae</taxon>
        <taxon>Pseudomonas</taxon>
    </lineage>
</organism>
<dbReference type="InterPro" id="IPR012334">
    <property type="entry name" value="Pectin_lyas_fold"/>
</dbReference>
<proteinExistence type="predicted"/>
<dbReference type="EMBL" id="CP065202">
    <property type="protein sequence ID" value="QPL30002.1"/>
    <property type="molecule type" value="Genomic_DNA"/>
</dbReference>
<feature type="region of interest" description="Disordered" evidence="1">
    <location>
        <begin position="1"/>
        <end position="43"/>
    </location>
</feature>
<evidence type="ECO:0000313" key="3">
    <source>
        <dbReference type="Proteomes" id="UP000594467"/>
    </source>
</evidence>
<dbReference type="Proteomes" id="UP000594467">
    <property type="component" value="Chromosome"/>
</dbReference>
<reference evidence="2 3" key="1">
    <citation type="submission" date="2020-11" db="EMBL/GenBank/DDBJ databases">
        <title>The Complete Genome of Pseudomonas fragi A13BB.</title>
        <authorList>
            <person name="Awolope O.K."/>
            <person name="O'Driscoll N.H."/>
            <person name="Di Salvo A."/>
            <person name="Lamb A.J."/>
        </authorList>
    </citation>
    <scope>NUCLEOTIDE SEQUENCE [LARGE SCALE GENOMIC DNA]</scope>
    <source>
        <strain evidence="2 3">A13BB</strain>
    </source>
</reference>
<accession>A0A9Q6VII1</accession>
<name>A0A9Q6VII1_PSEFR</name>
<evidence type="ECO:0000256" key="1">
    <source>
        <dbReference type="SAM" id="MobiDB-lite"/>
    </source>
</evidence>
<evidence type="ECO:0000313" key="2">
    <source>
        <dbReference type="EMBL" id="QPL30002.1"/>
    </source>
</evidence>
<dbReference type="Gene3D" id="2.160.20.10">
    <property type="entry name" value="Single-stranded right-handed beta-helix, Pectin lyase-like"/>
    <property type="match status" value="1"/>
</dbReference>
<sequence length="696" mass="75388">MTHNTGNPIGSTSPKDLSDNSRNLDYLSLGPAPSYSDRKGVPRKSWSGMEGEFNARQVEREAAFTAFLGASGYEPPVPYTHGLMLVRATQTVSYLGSEYRVKSQFLPLRTTDWAIDGPKLKLIGDDSLRQQLADSDQNPEMFGYKRRLIGGAIKYAQQMLDAQPVSAWEYADRIISKPSPSDPSTWDWQPAIQAALDYAASLADGWPVAIPTLYAKCNAGLVIQYPKTSLIGCMGALDFSGMKSGTAITFVRSEPNRPNVAYGGCGSEMRRFSVIGPGRDKAVDAFRIGSNAPMTTATGQAPTFRGVYVQGFRDAIFAGSDAYLARFEDCEFYSNACVLHLPAGEANYGENFSFNGGSIHGNRRILTMEANNASVSFSQVSFDFNGKDGSTQFHIRNSSVNLVSCHFEMGHVNTPVTAPPIDISGDQARLSINGGFILAHPNTGSDIRFTADYFALIGAGASITIDGPRVPAIQPKIAFASGSGRLIVRDWEIGNTSNVSGWGKDQVLMDYGFEAPDIQDMIYIQNGVGTALDWRTGENLILSNSPVTAFSGGQSLRVQKKIGSSSSPSGSTAFTIAIRSRPGERYHYRFKCLDKNARGGVLGVTMRWGNSLGFDKNGIPRASQGAPFSNYSFTPTSSWGTYFPQVNINGNDEAACPQSADTLFITVNTNAFIGGAGAPEGGWHSLYFDEFEIYRW</sequence>
<protein>
    <submittedName>
        <fullName evidence="2">Uncharacterized protein</fullName>
    </submittedName>
</protein>